<dbReference type="GO" id="GO:0008821">
    <property type="term" value="F:crossover junction DNA endonuclease activity"/>
    <property type="evidence" value="ECO:0007669"/>
    <property type="project" value="InterPro"/>
</dbReference>
<feature type="region of interest" description="Disordered" evidence="1">
    <location>
        <begin position="33"/>
        <end position="66"/>
    </location>
</feature>
<feature type="region of interest" description="Disordered" evidence="1">
    <location>
        <begin position="366"/>
        <end position="409"/>
    </location>
</feature>
<evidence type="ECO:0000259" key="2">
    <source>
        <dbReference type="PROSITE" id="PS50800"/>
    </source>
</evidence>
<feature type="domain" description="SAP" evidence="2">
    <location>
        <begin position="329"/>
        <end position="363"/>
    </location>
</feature>
<dbReference type="STRING" id="564608.C1MSQ1"/>
<dbReference type="InterPro" id="IPR036361">
    <property type="entry name" value="SAP_dom_sf"/>
</dbReference>
<dbReference type="GeneID" id="9683782"/>
<evidence type="ECO:0000313" key="4">
    <source>
        <dbReference type="Proteomes" id="UP000001876"/>
    </source>
</evidence>
<dbReference type="SUPFAM" id="SSF68906">
    <property type="entry name" value="SAP domain"/>
    <property type="match status" value="1"/>
</dbReference>
<feature type="region of interest" description="Disordered" evidence="1">
    <location>
        <begin position="292"/>
        <end position="320"/>
    </location>
</feature>
<feature type="compositionally biased region" description="Basic and acidic residues" evidence="1">
    <location>
        <begin position="369"/>
        <end position="379"/>
    </location>
</feature>
<dbReference type="CDD" id="cd22992">
    <property type="entry name" value="MOC1"/>
    <property type="match status" value="1"/>
</dbReference>
<dbReference type="PANTHER" id="PTHR36015">
    <property type="entry name" value="HOLLIDAY JUNCTION RESOLVASE MOC1, CHLOROPLASTIC-RELATED"/>
    <property type="match status" value="1"/>
</dbReference>
<reference evidence="3 4" key="1">
    <citation type="journal article" date="2009" name="Science">
        <title>Green evolution and dynamic adaptations revealed by genomes of the marine picoeukaryotes Micromonas.</title>
        <authorList>
            <person name="Worden A.Z."/>
            <person name="Lee J.H."/>
            <person name="Mock T."/>
            <person name="Rouze P."/>
            <person name="Simmons M.P."/>
            <person name="Aerts A.L."/>
            <person name="Allen A.E."/>
            <person name="Cuvelier M.L."/>
            <person name="Derelle E."/>
            <person name="Everett M.V."/>
            <person name="Foulon E."/>
            <person name="Grimwood J."/>
            <person name="Gundlach H."/>
            <person name="Henrissat B."/>
            <person name="Napoli C."/>
            <person name="McDonald S.M."/>
            <person name="Parker M.S."/>
            <person name="Rombauts S."/>
            <person name="Salamov A."/>
            <person name="Von Dassow P."/>
            <person name="Badger J.H."/>
            <person name="Coutinho P.M."/>
            <person name="Demir E."/>
            <person name="Dubchak I."/>
            <person name="Gentemann C."/>
            <person name="Eikrem W."/>
            <person name="Gready J.E."/>
            <person name="John U."/>
            <person name="Lanier W."/>
            <person name="Lindquist E.A."/>
            <person name="Lucas S."/>
            <person name="Mayer K.F."/>
            <person name="Moreau H."/>
            <person name="Not F."/>
            <person name="Otillar R."/>
            <person name="Panaud O."/>
            <person name="Pangilinan J."/>
            <person name="Paulsen I."/>
            <person name="Piegu B."/>
            <person name="Poliakov A."/>
            <person name="Robbens S."/>
            <person name="Schmutz J."/>
            <person name="Toulza E."/>
            <person name="Wyss T."/>
            <person name="Zelensky A."/>
            <person name="Zhou K."/>
            <person name="Armbrust E.V."/>
            <person name="Bhattacharya D."/>
            <person name="Goodenough U.W."/>
            <person name="Van de Peer Y."/>
            <person name="Grigoriev I.V."/>
        </authorList>
    </citation>
    <scope>NUCLEOTIDE SEQUENCE [LARGE SCALE GENOMIC DNA]</scope>
    <source>
        <strain evidence="3 4">CCMP1545</strain>
    </source>
</reference>
<evidence type="ECO:0000313" key="3">
    <source>
        <dbReference type="EMBL" id="EEH57171.1"/>
    </source>
</evidence>
<dbReference type="AlphaFoldDB" id="C1MSQ1"/>
<name>C1MSQ1_MICPC</name>
<dbReference type="InterPro" id="IPR003034">
    <property type="entry name" value="SAP_dom"/>
</dbReference>
<dbReference type="RefSeq" id="XP_003058716.1">
    <property type="nucleotide sequence ID" value="XM_003058670.1"/>
</dbReference>
<gene>
    <name evidence="3" type="ORF">MICPUCDRAFT_57776</name>
</gene>
<evidence type="ECO:0000256" key="1">
    <source>
        <dbReference type="SAM" id="MobiDB-lite"/>
    </source>
</evidence>
<dbReference type="OrthoDB" id="1910737at2759"/>
<dbReference type="PANTHER" id="PTHR36015:SF6">
    <property type="entry name" value="HOLLIDAY JUNCTION RESOLVASE MOC1, CHLOROPLASTIC-RELATED"/>
    <property type="match status" value="1"/>
</dbReference>
<dbReference type="eggNOG" id="ENOG502QR28">
    <property type="taxonomic scope" value="Eukaryota"/>
</dbReference>
<keyword evidence="4" id="KW-1185">Reference proteome</keyword>
<dbReference type="InterPro" id="IPR045290">
    <property type="entry name" value="MOC1-like"/>
</dbReference>
<dbReference type="Proteomes" id="UP000001876">
    <property type="component" value="Unassembled WGS sequence"/>
</dbReference>
<dbReference type="Gene3D" id="1.10.720.30">
    <property type="entry name" value="SAP domain"/>
    <property type="match status" value="1"/>
</dbReference>
<organism evidence="4">
    <name type="scientific">Micromonas pusilla (strain CCMP1545)</name>
    <name type="common">Picoplanktonic green alga</name>
    <dbReference type="NCBI Taxonomy" id="564608"/>
    <lineage>
        <taxon>Eukaryota</taxon>
        <taxon>Viridiplantae</taxon>
        <taxon>Chlorophyta</taxon>
        <taxon>Mamiellophyceae</taxon>
        <taxon>Mamiellales</taxon>
        <taxon>Mamiellaceae</taxon>
        <taxon>Micromonas</taxon>
    </lineage>
</organism>
<dbReference type="EMBL" id="GG663739">
    <property type="protein sequence ID" value="EEH57171.1"/>
    <property type="molecule type" value="Genomic_DNA"/>
</dbReference>
<protein>
    <submittedName>
        <fullName evidence="3">Predicted protein</fullName>
    </submittedName>
</protein>
<feature type="compositionally biased region" description="Low complexity" evidence="1">
    <location>
        <begin position="38"/>
        <end position="48"/>
    </location>
</feature>
<dbReference type="KEGG" id="mpp:MICPUCDRAFT_57776"/>
<dbReference type="Pfam" id="PF02037">
    <property type="entry name" value="SAP"/>
    <property type="match status" value="1"/>
</dbReference>
<dbReference type="OMA" id="IAAYGHM"/>
<dbReference type="PROSITE" id="PS50800">
    <property type="entry name" value="SAP"/>
    <property type="match status" value="1"/>
</dbReference>
<sequence length="409" mass="42667">MSGVAASCASSAPQSFRVGLVVAREKRCSANAHRARARGNATAAAAAARKPRSTKLAPTPTPTPTPTLTALRGRVVASSASEDVAARERVVEEERAPNGWFLVGCDSDAGGALAVVRGPSTGVITSVDVIDAPTMKVEVNGRARVRLDVDAMCAAVRDLRLPPGTVAHVEEGGVEYGFSAQTAFVQGYNFGLWKGVLASAGLTVVVVKPQAWKWALGLARKGAGGSKDESRAMAKALFPEVEDALKRKKDHGRAESLLIAAYGHMAANARHVGGASDPLCARVRDMVAGAVEREENEDASDAGDGTSSRPGGLRARLGPDDPLPYFGPYFGMTGKELSREAKSRGLKCTGKKMELVERLEAADLATAARGERERERGTLEDGTSTVATTGADDVAEVASGERFAKEASA</sequence>
<accession>C1MSQ1</accession>
<proteinExistence type="predicted"/>